<evidence type="ECO:0000313" key="5">
    <source>
        <dbReference type="EMBL" id="MFC7292732.1"/>
    </source>
</evidence>
<sequence length="332" mass="36340">MSTKVTIKTIAADLGVSHMTVSRALSSHANVRPELREKILKRAEELGYVRNAAALAMRGDTLPSIGLLIPNLRNEFYAHFADALTSICNEQSINLLIHLTHDDIAKEEHALTLLKEAQAQTVIMVPSPAPVHYTSTHTSGLNIIQFIRTHPRIDQPSNLLIDDAPAILEALQHLSQSGHSKIAYIGADKSLASGQQRYDNFLKAAQACQIDITTSPILTGPPTRDYGYNSVRHILETSPQTTALICGGFDISVGATNALLKDTGSLPAHFGFVGYGDPSFYQWIGNGISAIALPMESLARKAIEHLMTYKMEKHFTPLVFTQTAEFIRRNSC</sequence>
<protein>
    <submittedName>
        <fullName evidence="5">LacI family DNA-binding transcriptional regulator</fullName>
    </submittedName>
</protein>
<dbReference type="PROSITE" id="PS50932">
    <property type="entry name" value="HTH_LACI_2"/>
    <property type="match status" value="1"/>
</dbReference>
<evidence type="ECO:0000313" key="6">
    <source>
        <dbReference type="Proteomes" id="UP001596492"/>
    </source>
</evidence>
<dbReference type="Pfam" id="PF00356">
    <property type="entry name" value="LacI"/>
    <property type="match status" value="1"/>
</dbReference>
<name>A0ABW2INT9_9PROT</name>
<feature type="domain" description="HTH lacI-type" evidence="4">
    <location>
        <begin position="5"/>
        <end position="59"/>
    </location>
</feature>
<dbReference type="EMBL" id="JBHTBR010000005">
    <property type="protein sequence ID" value="MFC7292732.1"/>
    <property type="molecule type" value="Genomic_DNA"/>
</dbReference>
<reference evidence="6" key="1">
    <citation type="journal article" date="2019" name="Int. J. Syst. Evol. Microbiol.">
        <title>The Global Catalogue of Microorganisms (GCM) 10K type strain sequencing project: providing services to taxonomists for standard genome sequencing and annotation.</title>
        <authorList>
            <consortium name="The Broad Institute Genomics Platform"/>
            <consortium name="The Broad Institute Genome Sequencing Center for Infectious Disease"/>
            <person name="Wu L."/>
            <person name="Ma J."/>
        </authorList>
    </citation>
    <scope>NUCLEOTIDE SEQUENCE [LARGE SCALE GENOMIC DNA]</scope>
    <source>
        <strain evidence="6">CCUG 51308</strain>
    </source>
</reference>
<dbReference type="RefSeq" id="WP_382168405.1">
    <property type="nucleotide sequence ID" value="NZ_JBHTBR010000005.1"/>
</dbReference>
<organism evidence="5 6">
    <name type="scientific">Hirschia litorea</name>
    <dbReference type="NCBI Taxonomy" id="1199156"/>
    <lineage>
        <taxon>Bacteria</taxon>
        <taxon>Pseudomonadati</taxon>
        <taxon>Pseudomonadota</taxon>
        <taxon>Alphaproteobacteria</taxon>
        <taxon>Hyphomonadales</taxon>
        <taxon>Hyphomonadaceae</taxon>
        <taxon>Hirschia</taxon>
    </lineage>
</organism>
<keyword evidence="2 5" id="KW-0238">DNA-binding</keyword>
<dbReference type="GO" id="GO:0003677">
    <property type="term" value="F:DNA binding"/>
    <property type="evidence" value="ECO:0007669"/>
    <property type="project" value="UniProtKB-KW"/>
</dbReference>
<evidence type="ECO:0000256" key="1">
    <source>
        <dbReference type="ARBA" id="ARBA00023015"/>
    </source>
</evidence>
<keyword evidence="1" id="KW-0805">Transcription regulation</keyword>
<evidence type="ECO:0000259" key="4">
    <source>
        <dbReference type="PROSITE" id="PS50932"/>
    </source>
</evidence>
<dbReference type="InterPro" id="IPR010982">
    <property type="entry name" value="Lambda_DNA-bd_dom_sf"/>
</dbReference>
<dbReference type="SUPFAM" id="SSF53822">
    <property type="entry name" value="Periplasmic binding protein-like I"/>
    <property type="match status" value="1"/>
</dbReference>
<keyword evidence="6" id="KW-1185">Reference proteome</keyword>
<evidence type="ECO:0000256" key="3">
    <source>
        <dbReference type="ARBA" id="ARBA00023163"/>
    </source>
</evidence>
<dbReference type="PANTHER" id="PTHR30146">
    <property type="entry name" value="LACI-RELATED TRANSCRIPTIONAL REPRESSOR"/>
    <property type="match status" value="1"/>
</dbReference>
<dbReference type="SUPFAM" id="SSF47413">
    <property type="entry name" value="lambda repressor-like DNA-binding domains"/>
    <property type="match status" value="1"/>
</dbReference>
<gene>
    <name evidence="5" type="ORF">ACFQS8_13955</name>
</gene>
<dbReference type="PANTHER" id="PTHR30146:SF109">
    <property type="entry name" value="HTH-TYPE TRANSCRIPTIONAL REGULATOR GALS"/>
    <property type="match status" value="1"/>
</dbReference>
<proteinExistence type="predicted"/>
<dbReference type="Proteomes" id="UP001596492">
    <property type="component" value="Unassembled WGS sequence"/>
</dbReference>
<dbReference type="CDD" id="cd06267">
    <property type="entry name" value="PBP1_LacI_sugar_binding-like"/>
    <property type="match status" value="1"/>
</dbReference>
<comment type="caution">
    <text evidence="5">The sequence shown here is derived from an EMBL/GenBank/DDBJ whole genome shotgun (WGS) entry which is preliminary data.</text>
</comment>
<dbReference type="InterPro" id="IPR001761">
    <property type="entry name" value="Peripla_BP/Lac1_sug-bd_dom"/>
</dbReference>
<evidence type="ECO:0000256" key="2">
    <source>
        <dbReference type="ARBA" id="ARBA00023125"/>
    </source>
</evidence>
<accession>A0ABW2INT9</accession>
<dbReference type="InterPro" id="IPR028082">
    <property type="entry name" value="Peripla_BP_I"/>
</dbReference>
<dbReference type="Gene3D" id="1.10.260.40">
    <property type="entry name" value="lambda repressor-like DNA-binding domains"/>
    <property type="match status" value="1"/>
</dbReference>
<dbReference type="SMART" id="SM00354">
    <property type="entry name" value="HTH_LACI"/>
    <property type="match status" value="1"/>
</dbReference>
<keyword evidence="3" id="KW-0804">Transcription</keyword>
<dbReference type="Pfam" id="PF00532">
    <property type="entry name" value="Peripla_BP_1"/>
    <property type="match status" value="1"/>
</dbReference>
<dbReference type="Gene3D" id="3.40.50.2300">
    <property type="match status" value="2"/>
</dbReference>
<dbReference type="CDD" id="cd01392">
    <property type="entry name" value="HTH_LacI"/>
    <property type="match status" value="1"/>
</dbReference>
<dbReference type="InterPro" id="IPR000843">
    <property type="entry name" value="HTH_LacI"/>
</dbReference>